<evidence type="ECO:0000313" key="1">
    <source>
        <dbReference type="EMBL" id="OGY66310.1"/>
    </source>
</evidence>
<dbReference type="Proteomes" id="UP000177942">
    <property type="component" value="Unassembled WGS sequence"/>
</dbReference>
<gene>
    <name evidence="1" type="ORF">A3A16_00155</name>
</gene>
<dbReference type="STRING" id="1798407.A3A16_00155"/>
<accession>A0A1G1ZRD5</accession>
<sequence>MKKGEDDYMCYWCGCSGKCDMRIQHGLTNSSDRATQGQLKFADKVFARLAPPQKKNKKTKTAN</sequence>
<evidence type="ECO:0000313" key="2">
    <source>
        <dbReference type="Proteomes" id="UP000177942"/>
    </source>
</evidence>
<organism evidence="1 2">
    <name type="scientific">Candidatus Harrisonbacteria bacterium RIFCSPLOWO2_01_FULL_44_18</name>
    <dbReference type="NCBI Taxonomy" id="1798407"/>
    <lineage>
        <taxon>Bacteria</taxon>
        <taxon>Candidatus Harrisoniibacteriota</taxon>
    </lineage>
</organism>
<proteinExistence type="predicted"/>
<name>A0A1G1ZRD5_9BACT</name>
<comment type="caution">
    <text evidence="1">The sequence shown here is derived from an EMBL/GenBank/DDBJ whole genome shotgun (WGS) entry which is preliminary data.</text>
</comment>
<protein>
    <submittedName>
        <fullName evidence="1">Uncharacterized protein</fullName>
    </submittedName>
</protein>
<dbReference type="AlphaFoldDB" id="A0A1G1ZRD5"/>
<dbReference type="EMBL" id="MHJJ01000002">
    <property type="protein sequence ID" value="OGY66310.1"/>
    <property type="molecule type" value="Genomic_DNA"/>
</dbReference>
<reference evidence="1 2" key="1">
    <citation type="journal article" date="2016" name="Nat. Commun.">
        <title>Thousands of microbial genomes shed light on interconnected biogeochemical processes in an aquifer system.</title>
        <authorList>
            <person name="Anantharaman K."/>
            <person name="Brown C.T."/>
            <person name="Hug L.A."/>
            <person name="Sharon I."/>
            <person name="Castelle C.J."/>
            <person name="Probst A.J."/>
            <person name="Thomas B.C."/>
            <person name="Singh A."/>
            <person name="Wilkins M.J."/>
            <person name="Karaoz U."/>
            <person name="Brodie E.L."/>
            <person name="Williams K.H."/>
            <person name="Hubbard S.S."/>
            <person name="Banfield J.F."/>
        </authorList>
    </citation>
    <scope>NUCLEOTIDE SEQUENCE [LARGE SCALE GENOMIC DNA]</scope>
</reference>